<proteinExistence type="predicted"/>
<reference evidence="2 3" key="1">
    <citation type="journal article" date="2018" name="Mycol. Prog.">
        <title>Coniella lustricola, a new species from submerged detritus.</title>
        <authorList>
            <person name="Raudabaugh D.B."/>
            <person name="Iturriaga T."/>
            <person name="Carver A."/>
            <person name="Mondo S."/>
            <person name="Pangilinan J."/>
            <person name="Lipzen A."/>
            <person name="He G."/>
            <person name="Amirebrahimi M."/>
            <person name="Grigoriev I.V."/>
            <person name="Miller A.N."/>
        </authorList>
    </citation>
    <scope>NUCLEOTIDE SEQUENCE [LARGE SCALE GENOMIC DNA]</scope>
    <source>
        <strain evidence="2 3">B22-T-1</strain>
    </source>
</reference>
<evidence type="ECO:0000313" key="3">
    <source>
        <dbReference type="Proteomes" id="UP000241462"/>
    </source>
</evidence>
<dbReference type="InParanoid" id="A0A2T2ZRP8"/>
<dbReference type="Proteomes" id="UP000241462">
    <property type="component" value="Unassembled WGS sequence"/>
</dbReference>
<protein>
    <submittedName>
        <fullName evidence="2">Uncharacterized protein</fullName>
    </submittedName>
</protein>
<accession>A0A2T2ZRP8</accession>
<feature type="region of interest" description="Disordered" evidence="1">
    <location>
        <begin position="64"/>
        <end position="93"/>
    </location>
</feature>
<dbReference type="EMBL" id="KZ678954">
    <property type="protein sequence ID" value="PSR73825.1"/>
    <property type="molecule type" value="Genomic_DNA"/>
</dbReference>
<organism evidence="2 3">
    <name type="scientific">Coniella lustricola</name>
    <dbReference type="NCBI Taxonomy" id="2025994"/>
    <lineage>
        <taxon>Eukaryota</taxon>
        <taxon>Fungi</taxon>
        <taxon>Dikarya</taxon>
        <taxon>Ascomycota</taxon>
        <taxon>Pezizomycotina</taxon>
        <taxon>Sordariomycetes</taxon>
        <taxon>Sordariomycetidae</taxon>
        <taxon>Diaporthales</taxon>
        <taxon>Schizoparmaceae</taxon>
        <taxon>Coniella</taxon>
    </lineage>
</organism>
<name>A0A2T2ZRP8_9PEZI</name>
<dbReference type="AlphaFoldDB" id="A0A2T2ZRP8"/>
<gene>
    <name evidence="2" type="ORF">BD289DRAFT_448941</name>
</gene>
<keyword evidence="3" id="KW-1185">Reference proteome</keyword>
<evidence type="ECO:0000313" key="2">
    <source>
        <dbReference type="EMBL" id="PSR73825.1"/>
    </source>
</evidence>
<sequence>MSTPKAPRSSVQTRLLHNIHSNYRLRPLAGLFPSPQPSRGARPCWRVASAAHCRLQAVDLTLTGVPLPQPNRRKPSVQRLSSQPAGLLDRVPA</sequence>
<evidence type="ECO:0000256" key="1">
    <source>
        <dbReference type="SAM" id="MobiDB-lite"/>
    </source>
</evidence>